<keyword evidence="1" id="KW-0378">Hydrolase</keyword>
<comment type="caution">
    <text evidence="2">The sequence shown here is derived from an EMBL/GenBank/DDBJ whole genome shotgun (WGS) entry which is preliminary data.</text>
</comment>
<dbReference type="GO" id="GO:0016787">
    <property type="term" value="F:hydrolase activity"/>
    <property type="evidence" value="ECO:0007669"/>
    <property type="project" value="UniProtKB-KW"/>
</dbReference>
<dbReference type="InterPro" id="IPR005754">
    <property type="entry name" value="Sortase"/>
</dbReference>
<organism evidence="2 3">
    <name type="scientific">Bacillus pseudomycoides</name>
    <dbReference type="NCBI Taxonomy" id="64104"/>
    <lineage>
        <taxon>Bacteria</taxon>
        <taxon>Bacillati</taxon>
        <taxon>Bacillota</taxon>
        <taxon>Bacilli</taxon>
        <taxon>Bacillales</taxon>
        <taxon>Bacillaceae</taxon>
        <taxon>Bacillus</taxon>
        <taxon>Bacillus cereus group</taxon>
    </lineage>
</organism>
<sequence length="76" mass="8689">MLRLFLDSAKLAHLQVALVYEITDFKITGANDETIIVPTDYETLTLTTCYPFEYIGDAPDRFIVYTKLVSKPDLEK</sequence>
<dbReference type="Pfam" id="PF04203">
    <property type="entry name" value="Sortase"/>
    <property type="match status" value="1"/>
</dbReference>
<name>A0A1Y3MJ63_9BACI</name>
<protein>
    <submittedName>
        <fullName evidence="2">Sortase</fullName>
    </submittedName>
</protein>
<dbReference type="EMBL" id="MWPX01000003">
    <property type="protein sequence ID" value="OUM50076.1"/>
    <property type="molecule type" value="Genomic_DNA"/>
</dbReference>
<proteinExistence type="predicted"/>
<dbReference type="Gene3D" id="2.40.260.10">
    <property type="entry name" value="Sortase"/>
    <property type="match status" value="1"/>
</dbReference>
<gene>
    <name evidence="2" type="ORF">BW425_05095</name>
</gene>
<accession>A0A1Y3MJ63</accession>
<dbReference type="AlphaFoldDB" id="A0A1Y3MJ63"/>
<reference evidence="2 3" key="1">
    <citation type="submission" date="2017-02" db="EMBL/GenBank/DDBJ databases">
        <title>Bacillus pseudomycoides isolate FSL K6-0042.</title>
        <authorList>
            <person name="Kovac J."/>
        </authorList>
    </citation>
    <scope>NUCLEOTIDE SEQUENCE [LARGE SCALE GENOMIC DNA]</scope>
    <source>
        <strain evidence="2 3">FSL K6-0042</strain>
    </source>
</reference>
<evidence type="ECO:0000313" key="3">
    <source>
        <dbReference type="Proteomes" id="UP000195321"/>
    </source>
</evidence>
<dbReference type="SUPFAM" id="SSF63817">
    <property type="entry name" value="Sortase"/>
    <property type="match status" value="1"/>
</dbReference>
<dbReference type="Proteomes" id="UP000195321">
    <property type="component" value="Unassembled WGS sequence"/>
</dbReference>
<dbReference type="InterPro" id="IPR023365">
    <property type="entry name" value="Sortase_dom-sf"/>
</dbReference>
<evidence type="ECO:0000256" key="1">
    <source>
        <dbReference type="ARBA" id="ARBA00022801"/>
    </source>
</evidence>
<evidence type="ECO:0000313" key="2">
    <source>
        <dbReference type="EMBL" id="OUM50076.1"/>
    </source>
</evidence>